<reference evidence="2" key="1">
    <citation type="journal article" date="2021" name="bioRxiv">
        <title>Whole Genome Assembly and Annotation of Northern Wild Rice, Zizania palustris L., Supports a Whole Genome Duplication in the Zizania Genus.</title>
        <authorList>
            <person name="Haas M."/>
            <person name="Kono T."/>
            <person name="Macchietto M."/>
            <person name="Millas R."/>
            <person name="McGilp L."/>
            <person name="Shao M."/>
            <person name="Duquette J."/>
            <person name="Hirsch C.N."/>
            <person name="Kimball J."/>
        </authorList>
    </citation>
    <scope>NUCLEOTIDE SEQUENCE</scope>
    <source>
        <tissue evidence="2">Fresh leaf tissue</tissue>
    </source>
</reference>
<comment type="caution">
    <text evidence="2">The sequence shown here is derived from an EMBL/GenBank/DDBJ whole genome shotgun (WGS) entry which is preliminary data.</text>
</comment>
<dbReference type="Proteomes" id="UP000729402">
    <property type="component" value="Unassembled WGS sequence"/>
</dbReference>
<dbReference type="EMBL" id="JAAALK010000953">
    <property type="protein sequence ID" value="KAG8043731.1"/>
    <property type="molecule type" value="Genomic_DNA"/>
</dbReference>
<accession>A0A8J5RLB5</accession>
<keyword evidence="3" id="KW-1185">Reference proteome</keyword>
<organism evidence="2 3">
    <name type="scientific">Zizania palustris</name>
    <name type="common">Northern wild rice</name>
    <dbReference type="NCBI Taxonomy" id="103762"/>
    <lineage>
        <taxon>Eukaryota</taxon>
        <taxon>Viridiplantae</taxon>
        <taxon>Streptophyta</taxon>
        <taxon>Embryophyta</taxon>
        <taxon>Tracheophyta</taxon>
        <taxon>Spermatophyta</taxon>
        <taxon>Magnoliopsida</taxon>
        <taxon>Liliopsida</taxon>
        <taxon>Poales</taxon>
        <taxon>Poaceae</taxon>
        <taxon>BOP clade</taxon>
        <taxon>Oryzoideae</taxon>
        <taxon>Oryzeae</taxon>
        <taxon>Zizaniinae</taxon>
        <taxon>Zizania</taxon>
    </lineage>
</organism>
<reference evidence="2" key="2">
    <citation type="submission" date="2021-02" db="EMBL/GenBank/DDBJ databases">
        <authorList>
            <person name="Kimball J.A."/>
            <person name="Haas M.W."/>
            <person name="Macchietto M."/>
            <person name="Kono T."/>
            <person name="Duquette J."/>
            <person name="Shao M."/>
        </authorList>
    </citation>
    <scope>NUCLEOTIDE SEQUENCE</scope>
    <source>
        <tissue evidence="2">Fresh leaf tissue</tissue>
    </source>
</reference>
<proteinExistence type="predicted"/>
<feature type="compositionally biased region" description="Low complexity" evidence="1">
    <location>
        <begin position="108"/>
        <end position="131"/>
    </location>
</feature>
<feature type="region of interest" description="Disordered" evidence="1">
    <location>
        <begin position="155"/>
        <end position="183"/>
    </location>
</feature>
<feature type="region of interest" description="Disordered" evidence="1">
    <location>
        <begin position="93"/>
        <end position="131"/>
    </location>
</feature>
<evidence type="ECO:0000256" key="1">
    <source>
        <dbReference type="SAM" id="MobiDB-lite"/>
    </source>
</evidence>
<dbReference type="AlphaFoldDB" id="A0A8J5RLB5"/>
<evidence type="ECO:0000313" key="2">
    <source>
        <dbReference type="EMBL" id="KAG8043731.1"/>
    </source>
</evidence>
<gene>
    <name evidence="2" type="ORF">GUJ93_ZPchr0458g22606</name>
</gene>
<name>A0A8J5RLB5_ZIZPA</name>
<sequence length="183" mass="19934">MDTASFTGEHSLRAYLADRHVICDRFWVEKSSPPKKGIPKACPGSNVPVAISCLCNRAGLNVVAYRILQAFPNAWSSSSWPSSKWQKENAEAALASGQAHGEVADGELSSSQHLQLQQRAAAAPAPAPAQQSHPEITTLLLALLAPKFWQRPQQTNHGFQWHPAGRSTRKVGEKTLDQFLNSS</sequence>
<evidence type="ECO:0000313" key="3">
    <source>
        <dbReference type="Proteomes" id="UP000729402"/>
    </source>
</evidence>
<protein>
    <submittedName>
        <fullName evidence="2">Uncharacterized protein</fullName>
    </submittedName>
</protein>